<dbReference type="InterPro" id="IPR007255">
    <property type="entry name" value="COG8"/>
</dbReference>
<dbReference type="OMA" id="FQEFRVK"/>
<protein>
    <recommendedName>
        <fullName evidence="3">Conserved oligomeric Golgi complex subunit 8</fullName>
    </recommendedName>
    <alternativeName>
        <fullName evidence="8">Component of oligomeric Golgi complex 8</fullName>
    </alternativeName>
</protein>
<evidence type="ECO:0000313" key="11">
    <source>
        <dbReference type="Proteomes" id="UP000015102"/>
    </source>
</evidence>
<evidence type="ECO:0000256" key="7">
    <source>
        <dbReference type="ARBA" id="ARBA00023136"/>
    </source>
</evidence>
<evidence type="ECO:0000256" key="1">
    <source>
        <dbReference type="ARBA" id="ARBA00004395"/>
    </source>
</evidence>
<dbReference type="GO" id="GO:0017119">
    <property type="term" value="C:Golgi transport complex"/>
    <property type="evidence" value="ECO:0007669"/>
    <property type="project" value="InterPro"/>
</dbReference>
<reference evidence="10" key="2">
    <citation type="submission" date="2015-06" db="UniProtKB">
        <authorList>
            <consortium name="EnsemblMetazoa"/>
        </authorList>
    </citation>
    <scope>IDENTIFICATION</scope>
</reference>
<proteinExistence type="inferred from homology"/>
<comment type="subcellular location">
    <subcellularLocation>
        <location evidence="1">Golgi apparatus membrane</location>
        <topology evidence="1">Peripheral membrane protein</topology>
    </subcellularLocation>
</comment>
<keyword evidence="7" id="KW-0472">Membrane</keyword>
<evidence type="ECO:0000256" key="2">
    <source>
        <dbReference type="ARBA" id="ARBA00006419"/>
    </source>
</evidence>
<organism evidence="10 11">
    <name type="scientific">Megaselia scalaris</name>
    <name type="common">Humpbacked fly</name>
    <name type="synonym">Phora scalaris</name>
    <dbReference type="NCBI Taxonomy" id="36166"/>
    <lineage>
        <taxon>Eukaryota</taxon>
        <taxon>Metazoa</taxon>
        <taxon>Ecdysozoa</taxon>
        <taxon>Arthropoda</taxon>
        <taxon>Hexapoda</taxon>
        <taxon>Insecta</taxon>
        <taxon>Pterygota</taxon>
        <taxon>Neoptera</taxon>
        <taxon>Endopterygota</taxon>
        <taxon>Diptera</taxon>
        <taxon>Brachycera</taxon>
        <taxon>Muscomorpha</taxon>
        <taxon>Platypezoidea</taxon>
        <taxon>Phoridae</taxon>
        <taxon>Megaseliini</taxon>
        <taxon>Megaselia</taxon>
    </lineage>
</organism>
<feature type="coiled-coil region" evidence="9">
    <location>
        <begin position="31"/>
        <end position="90"/>
    </location>
</feature>
<dbReference type="PANTHER" id="PTHR21311">
    <property type="entry name" value="CONSERVED OLIGOMERIC GOLGI COMPLEX COMPONENT 8"/>
    <property type="match status" value="1"/>
</dbReference>
<dbReference type="InterPro" id="IPR016159">
    <property type="entry name" value="Cullin_repeat-like_dom_sf"/>
</dbReference>
<sequence>MEEIDGNERVLHLIFPDGLPENLQDNPELQIEQLKKEQSRIQEEHKNLVEQTQDLAVSNYKTFIQTAEKSKDLSQDFGNTEKQVENLIEKFPKCEENCREFLAKSSETIEKRRLNALTLKKNSQLLEILELPELMEKCVDEEKYEEALELAFHVHRMGVKQENIPIIQRIVGIVQTHWHKMLLKLLDQLKTDLQLPKCLQIVGFLRRMQAFDNKELKLKYLQARDAWLEKCLEAIPNENHDLYAPNLSIPLMIS</sequence>
<dbReference type="EnsemblMetazoa" id="MESCA004627-RA">
    <property type="protein sequence ID" value="MESCA004627-PA"/>
    <property type="gene ID" value="MESCA004627"/>
</dbReference>
<dbReference type="GO" id="GO:0006891">
    <property type="term" value="P:intra-Golgi vesicle-mediated transport"/>
    <property type="evidence" value="ECO:0007669"/>
    <property type="project" value="TreeGrafter"/>
</dbReference>
<comment type="similarity">
    <text evidence="2">Belongs to the COG8 family.</text>
</comment>
<dbReference type="HOGENOM" id="CLU_1120904_0_0_1"/>
<evidence type="ECO:0000313" key="10">
    <source>
        <dbReference type="EnsemblMetazoa" id="MESCA004627-PA"/>
    </source>
</evidence>
<dbReference type="SUPFAM" id="SSF74788">
    <property type="entry name" value="Cullin repeat-like"/>
    <property type="match status" value="1"/>
</dbReference>
<dbReference type="GO" id="GO:0000139">
    <property type="term" value="C:Golgi membrane"/>
    <property type="evidence" value="ECO:0007669"/>
    <property type="project" value="UniProtKB-SubCell"/>
</dbReference>
<keyword evidence="11" id="KW-1185">Reference proteome</keyword>
<evidence type="ECO:0000256" key="3">
    <source>
        <dbReference type="ARBA" id="ARBA00020983"/>
    </source>
</evidence>
<keyword evidence="5" id="KW-0653">Protein transport</keyword>
<keyword evidence="6" id="KW-0333">Golgi apparatus</keyword>
<dbReference type="Proteomes" id="UP000015102">
    <property type="component" value="Unassembled WGS sequence"/>
</dbReference>
<dbReference type="EMBL" id="CAQQ02005828">
    <property type="status" value="NOT_ANNOTATED_CDS"/>
    <property type="molecule type" value="Genomic_DNA"/>
</dbReference>
<dbReference type="PANTHER" id="PTHR21311:SF0">
    <property type="entry name" value="CONSERVED OLIGOMERIC GOLGI COMPLEX SUBUNIT 8"/>
    <property type="match status" value="1"/>
</dbReference>
<dbReference type="GO" id="GO:0015031">
    <property type="term" value="P:protein transport"/>
    <property type="evidence" value="ECO:0007669"/>
    <property type="project" value="UniProtKB-KW"/>
</dbReference>
<evidence type="ECO:0000256" key="8">
    <source>
        <dbReference type="ARBA" id="ARBA00031347"/>
    </source>
</evidence>
<reference evidence="11" key="1">
    <citation type="submission" date="2013-02" db="EMBL/GenBank/DDBJ databases">
        <authorList>
            <person name="Hughes D."/>
        </authorList>
    </citation>
    <scope>NUCLEOTIDE SEQUENCE</scope>
    <source>
        <strain>Durham</strain>
        <strain evidence="11">NC isolate 2 -- Noor lab</strain>
    </source>
</reference>
<name>T1GM59_MEGSC</name>
<evidence type="ECO:0000256" key="5">
    <source>
        <dbReference type="ARBA" id="ARBA00022927"/>
    </source>
</evidence>
<dbReference type="Pfam" id="PF04124">
    <property type="entry name" value="Dor1"/>
    <property type="match status" value="1"/>
</dbReference>
<evidence type="ECO:0000256" key="6">
    <source>
        <dbReference type="ARBA" id="ARBA00023034"/>
    </source>
</evidence>
<keyword evidence="9" id="KW-0175">Coiled coil</keyword>
<keyword evidence="4" id="KW-0813">Transport</keyword>
<evidence type="ECO:0000256" key="9">
    <source>
        <dbReference type="SAM" id="Coils"/>
    </source>
</evidence>
<dbReference type="AlphaFoldDB" id="T1GM59"/>
<dbReference type="STRING" id="36166.T1GM59"/>
<evidence type="ECO:0000256" key="4">
    <source>
        <dbReference type="ARBA" id="ARBA00022448"/>
    </source>
</evidence>
<accession>T1GM59</accession>